<keyword evidence="2" id="KW-0645">Protease</keyword>
<evidence type="ECO:0000313" key="6">
    <source>
        <dbReference type="EMBL" id="KAF7234110.1"/>
    </source>
</evidence>
<comment type="caution">
    <text evidence="6">The sequence shown here is derived from an EMBL/GenBank/DDBJ whole genome shotgun (WGS) entry which is preliminary data.</text>
</comment>
<dbReference type="CDD" id="cd02248">
    <property type="entry name" value="Peptidase_C1A"/>
    <property type="match status" value="1"/>
</dbReference>
<keyword evidence="7" id="KW-1185">Reference proteome</keyword>
<dbReference type="Proteomes" id="UP000822476">
    <property type="component" value="Unassembled WGS sequence"/>
</dbReference>
<dbReference type="PROSITE" id="PS00139">
    <property type="entry name" value="THIOL_PROTEASE_CYS"/>
    <property type="match status" value="1"/>
</dbReference>
<evidence type="ECO:0000256" key="1">
    <source>
        <dbReference type="ARBA" id="ARBA00008455"/>
    </source>
</evidence>
<dbReference type="InterPro" id="IPR039417">
    <property type="entry name" value="Peptidase_C1A_papain-like"/>
</dbReference>
<comment type="similarity">
    <text evidence="1">Belongs to the peptidase C1 family.</text>
</comment>
<dbReference type="GO" id="GO:0006508">
    <property type="term" value="P:proteolysis"/>
    <property type="evidence" value="ECO:0007669"/>
    <property type="project" value="UniProtKB-KW"/>
</dbReference>
<feature type="non-terminal residue" evidence="6">
    <location>
        <position position="1"/>
    </location>
</feature>
<accession>A0A8S9YHJ3</accession>
<dbReference type="InterPro" id="IPR038765">
    <property type="entry name" value="Papain-like_cys_pep_sf"/>
</dbReference>
<dbReference type="OrthoDB" id="387093at2759"/>
<dbReference type="InterPro" id="IPR013128">
    <property type="entry name" value="Peptidase_C1A"/>
</dbReference>
<evidence type="ECO:0000256" key="3">
    <source>
        <dbReference type="ARBA" id="ARBA00022801"/>
    </source>
</evidence>
<keyword evidence="3" id="KW-0378">Hydrolase</keyword>
<evidence type="ECO:0000313" key="7">
    <source>
        <dbReference type="Proteomes" id="UP000822476"/>
    </source>
</evidence>
<feature type="domain" description="Peptidase C1A papain C-terminal" evidence="5">
    <location>
        <begin position="21"/>
        <end position="180"/>
    </location>
</feature>
<dbReference type="Gene3D" id="3.90.70.10">
    <property type="entry name" value="Cysteine proteinases"/>
    <property type="match status" value="1"/>
</dbReference>
<dbReference type="SUPFAM" id="SSF54001">
    <property type="entry name" value="Cysteine proteinases"/>
    <property type="match status" value="1"/>
</dbReference>
<dbReference type="InterPro" id="IPR000169">
    <property type="entry name" value="Pept_cys_AS"/>
</dbReference>
<organism evidence="6 7">
    <name type="scientific">Paragonimus skrjabini miyazakii</name>
    <dbReference type="NCBI Taxonomy" id="59628"/>
    <lineage>
        <taxon>Eukaryota</taxon>
        <taxon>Metazoa</taxon>
        <taxon>Spiralia</taxon>
        <taxon>Lophotrochozoa</taxon>
        <taxon>Platyhelminthes</taxon>
        <taxon>Trematoda</taxon>
        <taxon>Digenea</taxon>
        <taxon>Plagiorchiida</taxon>
        <taxon>Troglotremata</taxon>
        <taxon>Troglotrematidae</taxon>
        <taxon>Paragonimus</taxon>
    </lineage>
</organism>
<dbReference type="InterPro" id="IPR000668">
    <property type="entry name" value="Peptidase_C1A_C"/>
</dbReference>
<sequence length="180" mass="19873">MRSQIISEHEWFNSPTGLKAAPERMDWREKGAVTPVENQGQCGSCWAFSAAGNVEGQWFIKTGQLVTLSKQVLLVTYLQLVDCDRVAEGCNGGWPVSSYQEIMVMGGLESQDDYPYVGKEQQCALNKEKLVAKIDDSIVLGASEDDHAAYLAEHGPLSTLLNAVALQYYQHGILNPSYEE</sequence>
<dbReference type="AlphaFoldDB" id="A0A8S9YHJ3"/>
<proteinExistence type="inferred from homology"/>
<dbReference type="Pfam" id="PF00112">
    <property type="entry name" value="Peptidase_C1"/>
    <property type="match status" value="1"/>
</dbReference>
<evidence type="ECO:0000259" key="5">
    <source>
        <dbReference type="SMART" id="SM00645"/>
    </source>
</evidence>
<dbReference type="PANTHER" id="PTHR12411">
    <property type="entry name" value="CYSTEINE PROTEASE FAMILY C1-RELATED"/>
    <property type="match status" value="1"/>
</dbReference>
<evidence type="ECO:0000256" key="4">
    <source>
        <dbReference type="ARBA" id="ARBA00022807"/>
    </source>
</evidence>
<dbReference type="EMBL" id="JTDE01012589">
    <property type="protein sequence ID" value="KAF7234110.1"/>
    <property type="molecule type" value="Genomic_DNA"/>
</dbReference>
<gene>
    <name evidence="6" type="ORF">EG68_12456</name>
</gene>
<protein>
    <recommendedName>
        <fullName evidence="5">Peptidase C1A papain C-terminal domain-containing protein</fullName>
    </recommendedName>
</protein>
<reference evidence="6" key="1">
    <citation type="submission" date="2019-07" db="EMBL/GenBank/DDBJ databases">
        <title>Annotation for the trematode Paragonimus miyazaki's.</title>
        <authorList>
            <person name="Choi Y.-J."/>
        </authorList>
    </citation>
    <scope>NUCLEOTIDE SEQUENCE</scope>
    <source>
        <strain evidence="6">Japan</strain>
    </source>
</reference>
<name>A0A8S9YHJ3_9TREM</name>
<dbReference type="GO" id="GO:0008234">
    <property type="term" value="F:cysteine-type peptidase activity"/>
    <property type="evidence" value="ECO:0007669"/>
    <property type="project" value="UniProtKB-KW"/>
</dbReference>
<keyword evidence="4" id="KW-0788">Thiol protease</keyword>
<dbReference type="SMART" id="SM00645">
    <property type="entry name" value="Pept_C1"/>
    <property type="match status" value="1"/>
</dbReference>
<evidence type="ECO:0000256" key="2">
    <source>
        <dbReference type="ARBA" id="ARBA00022670"/>
    </source>
</evidence>